<dbReference type="PANTHER" id="PTHR36439:SF1">
    <property type="entry name" value="DUF1697 DOMAIN-CONTAINING PROTEIN"/>
    <property type="match status" value="1"/>
</dbReference>
<dbReference type="PANTHER" id="PTHR36439">
    <property type="entry name" value="BLL4334 PROTEIN"/>
    <property type="match status" value="1"/>
</dbReference>
<dbReference type="InterPro" id="IPR012545">
    <property type="entry name" value="DUF1697"/>
</dbReference>
<dbReference type="EMBL" id="AAYG02000018">
    <property type="protein sequence ID" value="EDN77311.1"/>
    <property type="molecule type" value="Genomic_DNA"/>
</dbReference>
<reference evidence="1 2" key="2">
    <citation type="submission" date="2007-06" db="EMBL/GenBank/DDBJ databases">
        <title>Draft genome sequence of Ruminococcus gnavus (ATCC 29149).</title>
        <authorList>
            <person name="Sudarsanam P."/>
            <person name="Ley R."/>
            <person name="Guruge J."/>
            <person name="Turnbaugh P.J."/>
            <person name="Mahowald M."/>
            <person name="Liep D."/>
            <person name="Gordon J."/>
        </authorList>
    </citation>
    <scope>NUCLEOTIDE SEQUENCE [LARGE SCALE GENOMIC DNA]</scope>
    <source>
        <strain evidence="1 2">ATCC 29149</strain>
    </source>
</reference>
<accession>A7B4N4</accession>
<reference evidence="1 2" key="1">
    <citation type="submission" date="2007-04" db="EMBL/GenBank/DDBJ databases">
        <authorList>
            <person name="Fulton L."/>
            <person name="Clifton S."/>
            <person name="Fulton B."/>
            <person name="Xu J."/>
            <person name="Minx P."/>
            <person name="Pepin K.H."/>
            <person name="Johnson M."/>
            <person name="Thiruvilangam P."/>
            <person name="Bhonagiri V."/>
            <person name="Nash W.E."/>
            <person name="Mardis E.R."/>
            <person name="Wilson R.K."/>
        </authorList>
    </citation>
    <scope>NUCLEOTIDE SEQUENCE [LARGE SCALE GENOMIC DNA]</scope>
    <source>
        <strain evidence="1 2">ATCC 29149</strain>
    </source>
</reference>
<evidence type="ECO:0008006" key="3">
    <source>
        <dbReference type="Google" id="ProtNLM"/>
    </source>
</evidence>
<dbReference type="Proteomes" id="UP000004410">
    <property type="component" value="Unassembled WGS sequence"/>
</dbReference>
<name>A7B4N4_MEDG7</name>
<dbReference type="PaxDb" id="411470-RUMGNA_02518"/>
<evidence type="ECO:0000313" key="1">
    <source>
        <dbReference type="EMBL" id="EDN77311.1"/>
    </source>
</evidence>
<dbReference type="PIRSF" id="PIRSF008502">
    <property type="entry name" value="UCP008502"/>
    <property type="match status" value="1"/>
</dbReference>
<dbReference type="eggNOG" id="COG3797">
    <property type="taxonomic scope" value="Bacteria"/>
</dbReference>
<gene>
    <name evidence="1" type="ORF">RUMGNA_02518</name>
</gene>
<dbReference type="Gene3D" id="3.30.70.1260">
    <property type="entry name" value="bacterial protein sp0830 like"/>
    <property type="match status" value="1"/>
</dbReference>
<proteinExistence type="predicted"/>
<dbReference type="Gene3D" id="3.30.70.1280">
    <property type="entry name" value="SP0830-like domains"/>
    <property type="match status" value="1"/>
</dbReference>
<protein>
    <recommendedName>
        <fullName evidence="3">DUF1697 domain-containing protein</fullName>
    </recommendedName>
</protein>
<dbReference type="SUPFAM" id="SSF160379">
    <property type="entry name" value="SP0830-like"/>
    <property type="match status" value="1"/>
</dbReference>
<dbReference type="Pfam" id="PF08002">
    <property type="entry name" value="DUF1697"/>
    <property type="match status" value="1"/>
</dbReference>
<dbReference type="AlphaFoldDB" id="A7B4N4"/>
<sequence>MSERNGRMKRYVALLRGINISGKNKIAMSELKAGFAELGYTAVSTYLNSGNVVFCADIDDKEGLSNEIRSMINKRFGLDIPVFVVSQEELEDILKNAPEWWGDSNKEIYDNLIFMFPNISYDSFYNEVGNPKEEYEKIYHYKNVIFWSFSRKDYQKTNWWSKTASSKISDRITIRTANTVRKIVKM</sequence>
<comment type="caution">
    <text evidence="1">The sequence shown here is derived from an EMBL/GenBank/DDBJ whole genome shotgun (WGS) entry which is preliminary data.</text>
</comment>
<organism evidence="1 2">
    <name type="scientific">Mediterraneibacter gnavus (strain ATCC 29149 / DSM 114966 / JCM 6515 / VPI C7-9)</name>
    <name type="common">Ruminococcus gnavus</name>
    <dbReference type="NCBI Taxonomy" id="411470"/>
    <lineage>
        <taxon>Bacteria</taxon>
        <taxon>Bacillati</taxon>
        <taxon>Bacillota</taxon>
        <taxon>Clostridia</taxon>
        <taxon>Lachnospirales</taxon>
        <taxon>Lachnospiraceae</taxon>
        <taxon>Mediterraneibacter</taxon>
    </lineage>
</organism>
<evidence type="ECO:0000313" key="2">
    <source>
        <dbReference type="Proteomes" id="UP000004410"/>
    </source>
</evidence>